<feature type="transmembrane region" description="Helical" evidence="11">
    <location>
        <begin position="46"/>
        <end position="65"/>
    </location>
</feature>
<organism evidence="14 15">
    <name type="scientific">Erythrobacter ani</name>
    <dbReference type="NCBI Taxonomy" id="2827235"/>
    <lineage>
        <taxon>Bacteria</taxon>
        <taxon>Pseudomonadati</taxon>
        <taxon>Pseudomonadota</taxon>
        <taxon>Alphaproteobacteria</taxon>
        <taxon>Sphingomonadales</taxon>
        <taxon>Erythrobacteraceae</taxon>
        <taxon>Erythrobacter/Porphyrobacter group</taxon>
        <taxon>Erythrobacter</taxon>
    </lineage>
</organism>
<dbReference type="PANTHER" id="PTHR43653:SF1">
    <property type="entry name" value="CYTOCHROME C-TYPE BIOGENESIS PROTEIN CCMF"/>
    <property type="match status" value="1"/>
</dbReference>
<feature type="transmembrane region" description="Helical" evidence="11">
    <location>
        <begin position="397"/>
        <end position="415"/>
    </location>
</feature>
<keyword evidence="15" id="KW-1185">Reference proteome</keyword>
<dbReference type="EMBL" id="JAGSPB010000003">
    <property type="protein sequence ID" value="MBV7267501.1"/>
    <property type="molecule type" value="Genomic_DNA"/>
</dbReference>
<feature type="domain" description="Cytochrome c assembly protein" evidence="12">
    <location>
        <begin position="92"/>
        <end position="298"/>
    </location>
</feature>
<feature type="transmembrane region" description="Helical" evidence="11">
    <location>
        <begin position="316"/>
        <end position="334"/>
    </location>
</feature>
<evidence type="ECO:0000256" key="6">
    <source>
        <dbReference type="ARBA" id="ARBA00022748"/>
    </source>
</evidence>
<evidence type="ECO:0000256" key="5">
    <source>
        <dbReference type="ARBA" id="ARBA00022692"/>
    </source>
</evidence>
<dbReference type="InterPro" id="IPR003568">
    <property type="entry name" value="Cyt_c_biogenesis_CcmF"/>
</dbReference>
<feature type="region of interest" description="Disordered" evidence="10">
    <location>
        <begin position="649"/>
        <end position="671"/>
    </location>
</feature>
<accession>A0ABS6SRQ2</accession>
<feature type="transmembrane region" description="Helical" evidence="11">
    <location>
        <begin position="180"/>
        <end position="198"/>
    </location>
</feature>
<keyword evidence="5 11" id="KW-0812">Transmembrane</keyword>
<feature type="transmembrane region" description="Helical" evidence="11">
    <location>
        <begin position="614"/>
        <end position="632"/>
    </location>
</feature>
<comment type="subcellular location">
    <subcellularLocation>
        <location evidence="1">Cell inner membrane</location>
        <topology evidence="1">Multi-pass membrane protein</topology>
    </subcellularLocation>
</comment>
<comment type="caution">
    <text evidence="14">The sequence shown here is derived from an EMBL/GenBank/DDBJ whole genome shotgun (WGS) entry which is preliminary data.</text>
</comment>
<dbReference type="InterPro" id="IPR032523">
    <property type="entry name" value="CcmF_C"/>
</dbReference>
<keyword evidence="14" id="KW-0456">Lyase</keyword>
<dbReference type="NCBIfam" id="TIGR00353">
    <property type="entry name" value="nrfE"/>
    <property type="match status" value="1"/>
</dbReference>
<evidence type="ECO:0000256" key="8">
    <source>
        <dbReference type="ARBA" id="ARBA00023136"/>
    </source>
</evidence>
<name>A0ABS6SRQ2_9SPHN</name>
<dbReference type="InterPro" id="IPR003567">
    <property type="entry name" value="Cyt_c_biogenesis"/>
</dbReference>
<evidence type="ECO:0000256" key="4">
    <source>
        <dbReference type="ARBA" id="ARBA00022519"/>
    </source>
</evidence>
<dbReference type="Pfam" id="PF16327">
    <property type="entry name" value="CcmF_C"/>
    <property type="match status" value="1"/>
</dbReference>
<dbReference type="GO" id="GO:0016829">
    <property type="term" value="F:lyase activity"/>
    <property type="evidence" value="ECO:0007669"/>
    <property type="project" value="UniProtKB-KW"/>
</dbReference>
<dbReference type="NCBIfam" id="NF007691">
    <property type="entry name" value="PRK10369.1"/>
    <property type="match status" value="1"/>
</dbReference>
<dbReference type="Proteomes" id="UP000699975">
    <property type="component" value="Unassembled WGS sequence"/>
</dbReference>
<comment type="function">
    <text evidence="9">Required for the biogenesis of c-type cytochromes. Possible subunit of a heme lyase.</text>
</comment>
<evidence type="ECO:0000256" key="9">
    <source>
        <dbReference type="ARBA" id="ARBA00037230"/>
    </source>
</evidence>
<dbReference type="RefSeq" id="WP_218318013.1">
    <property type="nucleotide sequence ID" value="NZ_JAGSPB010000003.1"/>
</dbReference>
<feature type="transmembrane region" description="Helical" evidence="11">
    <location>
        <begin position="355"/>
        <end position="377"/>
    </location>
</feature>
<evidence type="ECO:0000313" key="14">
    <source>
        <dbReference type="EMBL" id="MBV7267501.1"/>
    </source>
</evidence>
<dbReference type="InterPro" id="IPR002541">
    <property type="entry name" value="Cyt_c_assembly"/>
</dbReference>
<feature type="transmembrane region" description="Helical" evidence="11">
    <location>
        <begin position="427"/>
        <end position="444"/>
    </location>
</feature>
<feature type="transmembrane region" description="Helical" evidence="11">
    <location>
        <begin position="277"/>
        <end position="296"/>
    </location>
</feature>
<dbReference type="Pfam" id="PF01578">
    <property type="entry name" value="Cytochrom_C_asm"/>
    <property type="match status" value="1"/>
</dbReference>
<keyword evidence="3" id="KW-1003">Cell membrane</keyword>
<evidence type="ECO:0000256" key="3">
    <source>
        <dbReference type="ARBA" id="ARBA00022475"/>
    </source>
</evidence>
<feature type="transmembrane region" description="Helical" evidence="11">
    <location>
        <begin position="99"/>
        <end position="116"/>
    </location>
</feature>
<keyword evidence="7 11" id="KW-1133">Transmembrane helix</keyword>
<evidence type="ECO:0000256" key="11">
    <source>
        <dbReference type="SAM" id="Phobius"/>
    </source>
</evidence>
<evidence type="ECO:0000259" key="12">
    <source>
        <dbReference type="Pfam" id="PF01578"/>
    </source>
</evidence>
<gene>
    <name evidence="14" type="ORF">KCG45_15040</name>
</gene>
<dbReference type="PANTHER" id="PTHR43653">
    <property type="entry name" value="CYTOCHROME C ASSEMBLY PROTEIN-RELATED"/>
    <property type="match status" value="1"/>
</dbReference>
<feature type="transmembrane region" description="Helical" evidence="11">
    <location>
        <begin position="6"/>
        <end position="26"/>
    </location>
</feature>
<evidence type="ECO:0000256" key="10">
    <source>
        <dbReference type="SAM" id="MobiDB-lite"/>
    </source>
</evidence>
<feature type="transmembrane region" description="Helical" evidence="11">
    <location>
        <begin position="481"/>
        <end position="499"/>
    </location>
</feature>
<keyword evidence="8 11" id="KW-0472">Membrane</keyword>
<proteinExistence type="inferred from homology"/>
<keyword evidence="4" id="KW-0997">Cell inner membrane</keyword>
<keyword evidence="6" id="KW-0201">Cytochrome c-type biogenesis</keyword>
<sequence length="671" mass="71969">MIAEVGLAALWLATALAILQLVAGVLGLKTSDARMAAFSTYARQAAVVQAFLAVLSFGLLLWAFAITDLSIKLVATNSHSMKPLIYKLTGTWGNHEGSMLLWVAVLALSGGLLAGLERRLQERTMSATLAVQGFVALGFYAFLLLSSNPFERLPIPAFEGSGLNPLLQDIGLAIHPPTLYVGYVGLSVAFSLAMGALTTKQVTPDFAKVMRPWVLFAWVFLTLGITAGSYWAYYELGWGGWWFWDPVENASLMPWLAATALLHSVSVLAARDALRTWTIMLGVLAFSMSMLGTFLVRSGVLTSVHAFAVDPERGTFILVLLGLYIGGSLAIFAVRASSIAEGKRFSATSREGALVFNNVMLSAILAIVLLGTLYPLLTEAFDVRVSVGPPYFNPAGAIFAVPMFLVMAVGPLLRWKNDKPARIKVELVLIASILIGAVVLIAVLGDYSVLAVLGLALSVALGAAAFLPLRGRKIGRTPLSTWGMIMAHLGVAVSLFGMASESAFTQERLAAVAPGTTEEIAGWTVTLDSVDPVAGPNWTAIEARLSASRNGGEAISLTPQARNFWAPSQATSESALITRWDGQLYAVIGDTAGIDAEGNQRWQLRIWWKPFVTFIWYGGLLISLGGILAIIGRVRVDLRRRRAVQLGNERRADQAALEETASPPKAEPEPV</sequence>
<reference evidence="14 15" key="1">
    <citation type="submission" date="2021-04" db="EMBL/GenBank/DDBJ databases">
        <authorList>
            <person name="Pira H."/>
            <person name="Risdian C."/>
            <person name="Wink J."/>
        </authorList>
    </citation>
    <scope>NUCLEOTIDE SEQUENCE [LARGE SCALE GENOMIC DNA]</scope>
    <source>
        <strain evidence="14 15">WH131</strain>
    </source>
</reference>
<feature type="transmembrane region" description="Helical" evidence="11">
    <location>
        <begin position="450"/>
        <end position="469"/>
    </location>
</feature>
<evidence type="ECO:0000256" key="7">
    <source>
        <dbReference type="ARBA" id="ARBA00022989"/>
    </source>
</evidence>
<evidence type="ECO:0000313" key="15">
    <source>
        <dbReference type="Proteomes" id="UP000699975"/>
    </source>
</evidence>
<evidence type="ECO:0000259" key="13">
    <source>
        <dbReference type="Pfam" id="PF16327"/>
    </source>
</evidence>
<comment type="similarity">
    <text evidence="2">Belongs to the CcmF/CycK/Ccl1/NrfE/CcsA family.</text>
</comment>
<protein>
    <submittedName>
        <fullName evidence="14">Heme lyase CcmF/NrfE family subunit</fullName>
    </submittedName>
</protein>
<feature type="transmembrane region" description="Helical" evidence="11">
    <location>
        <begin position="210"/>
        <end position="232"/>
    </location>
</feature>
<feature type="transmembrane region" description="Helical" evidence="11">
    <location>
        <begin position="252"/>
        <end position="270"/>
    </location>
</feature>
<evidence type="ECO:0000256" key="1">
    <source>
        <dbReference type="ARBA" id="ARBA00004429"/>
    </source>
</evidence>
<feature type="domain" description="Cytochrome c-type biogenesis protein CcmF C-terminal" evidence="13">
    <location>
        <begin position="318"/>
        <end position="633"/>
    </location>
</feature>
<evidence type="ECO:0000256" key="2">
    <source>
        <dbReference type="ARBA" id="ARBA00009186"/>
    </source>
</evidence>
<feature type="transmembrane region" description="Helical" evidence="11">
    <location>
        <begin position="128"/>
        <end position="146"/>
    </location>
</feature>